<dbReference type="InterPro" id="IPR016047">
    <property type="entry name" value="M23ase_b-sheet_dom"/>
</dbReference>
<dbReference type="EMBL" id="CAJNOR010001371">
    <property type="protein sequence ID" value="CAF1130767.1"/>
    <property type="molecule type" value="Genomic_DNA"/>
</dbReference>
<feature type="chain" id="PRO_5032794105" description="M23ase beta-sheet core domain-containing protein" evidence="1">
    <location>
        <begin position="20"/>
        <end position="146"/>
    </location>
</feature>
<dbReference type="InterPro" id="IPR011055">
    <property type="entry name" value="Dup_hybrid_motif"/>
</dbReference>
<dbReference type="AlphaFoldDB" id="A0A814RD26"/>
<keyword evidence="1" id="KW-0732">Signal</keyword>
<dbReference type="PANTHER" id="PTHR21666">
    <property type="entry name" value="PEPTIDASE-RELATED"/>
    <property type="match status" value="1"/>
</dbReference>
<name>A0A814RD26_ADIRI</name>
<organism evidence="3 4">
    <name type="scientific">Adineta ricciae</name>
    <name type="common">Rotifer</name>
    <dbReference type="NCBI Taxonomy" id="249248"/>
    <lineage>
        <taxon>Eukaryota</taxon>
        <taxon>Metazoa</taxon>
        <taxon>Spiralia</taxon>
        <taxon>Gnathifera</taxon>
        <taxon>Rotifera</taxon>
        <taxon>Eurotatoria</taxon>
        <taxon>Bdelloidea</taxon>
        <taxon>Adinetida</taxon>
        <taxon>Adinetidae</taxon>
        <taxon>Adineta</taxon>
    </lineage>
</organism>
<keyword evidence="4" id="KW-1185">Reference proteome</keyword>
<gene>
    <name evidence="3" type="ORF">XAT740_LOCUS19889</name>
</gene>
<dbReference type="GO" id="GO:0004222">
    <property type="term" value="F:metalloendopeptidase activity"/>
    <property type="evidence" value="ECO:0007669"/>
    <property type="project" value="TreeGrafter"/>
</dbReference>
<comment type="caution">
    <text evidence="3">The sequence shown here is derived from an EMBL/GenBank/DDBJ whole genome shotgun (WGS) entry which is preliminary data.</text>
</comment>
<sequence length="146" mass="15661">MCRVFFFVSFLTLCAVICAHLPIPGRSITTPFGKKGSWAAGYHTGDDYACPVGTSVRATVSGTVVNANWGSAYGTHIVIEASNKVRTLFAHLSSKSVKVGQKVSAGQVIGKSGNTGRTTGPHLHYEERVAPYAYSNHRKPQLNKAH</sequence>
<evidence type="ECO:0000313" key="4">
    <source>
        <dbReference type="Proteomes" id="UP000663828"/>
    </source>
</evidence>
<feature type="signal peptide" evidence="1">
    <location>
        <begin position="1"/>
        <end position="19"/>
    </location>
</feature>
<reference evidence="3" key="1">
    <citation type="submission" date="2021-02" db="EMBL/GenBank/DDBJ databases">
        <authorList>
            <person name="Nowell W R."/>
        </authorList>
    </citation>
    <scope>NUCLEOTIDE SEQUENCE</scope>
</reference>
<dbReference type="PANTHER" id="PTHR21666:SF270">
    <property type="entry name" value="MUREIN HYDROLASE ACTIVATOR ENVC"/>
    <property type="match status" value="1"/>
</dbReference>
<dbReference type="InterPro" id="IPR050570">
    <property type="entry name" value="Cell_wall_metabolism_enzyme"/>
</dbReference>
<evidence type="ECO:0000259" key="2">
    <source>
        <dbReference type="Pfam" id="PF01551"/>
    </source>
</evidence>
<dbReference type="Proteomes" id="UP000663828">
    <property type="component" value="Unassembled WGS sequence"/>
</dbReference>
<dbReference type="Pfam" id="PF01551">
    <property type="entry name" value="Peptidase_M23"/>
    <property type="match status" value="1"/>
</dbReference>
<evidence type="ECO:0000313" key="3">
    <source>
        <dbReference type="EMBL" id="CAF1130767.1"/>
    </source>
</evidence>
<proteinExistence type="predicted"/>
<dbReference type="CDD" id="cd12797">
    <property type="entry name" value="M23_peptidase"/>
    <property type="match status" value="1"/>
</dbReference>
<accession>A0A814RD26</accession>
<feature type="domain" description="M23ase beta-sheet core" evidence="2">
    <location>
        <begin position="42"/>
        <end position="129"/>
    </location>
</feature>
<protein>
    <recommendedName>
        <fullName evidence="2">M23ase beta-sheet core domain-containing protein</fullName>
    </recommendedName>
</protein>
<dbReference type="Gene3D" id="2.70.70.10">
    <property type="entry name" value="Glucose Permease (Domain IIA)"/>
    <property type="match status" value="1"/>
</dbReference>
<evidence type="ECO:0000256" key="1">
    <source>
        <dbReference type="SAM" id="SignalP"/>
    </source>
</evidence>
<dbReference type="SUPFAM" id="SSF51261">
    <property type="entry name" value="Duplicated hybrid motif"/>
    <property type="match status" value="1"/>
</dbReference>